<accession>A0A2S5JLY9</accession>
<dbReference type="RefSeq" id="WP_104068962.1">
    <property type="nucleotide sequence ID" value="NZ_PRDS01000001.1"/>
</dbReference>
<dbReference type="AlphaFoldDB" id="A0A2S5JLY9"/>
<feature type="transmembrane region" description="Helical" evidence="1">
    <location>
        <begin position="183"/>
        <end position="201"/>
    </location>
</feature>
<dbReference type="GO" id="GO:0004175">
    <property type="term" value="F:endopeptidase activity"/>
    <property type="evidence" value="ECO:0007669"/>
    <property type="project" value="UniProtKB-ARBA"/>
</dbReference>
<dbReference type="InterPro" id="IPR003675">
    <property type="entry name" value="Rce1/LyrA-like_dom"/>
</dbReference>
<dbReference type="OrthoDB" id="7171777at2"/>
<dbReference type="EMBL" id="PRDS01000001">
    <property type="protein sequence ID" value="PPB82411.1"/>
    <property type="molecule type" value="Genomic_DNA"/>
</dbReference>
<feature type="transmembrane region" description="Helical" evidence="1">
    <location>
        <begin position="149"/>
        <end position="171"/>
    </location>
</feature>
<name>A0A2S5JLY9_9RHOB</name>
<reference evidence="3 4" key="1">
    <citation type="submission" date="2018-01" db="EMBL/GenBank/DDBJ databases">
        <title>Genomic Encyclopedia of Archaeal and Bacterial Type Strains, Phase II (KMG-II): from individual species to whole genera.</title>
        <authorList>
            <person name="Goeker M."/>
        </authorList>
    </citation>
    <scope>NUCLEOTIDE SEQUENCE [LARGE SCALE GENOMIC DNA]</scope>
    <source>
        <strain evidence="3 4">DSM 12048</strain>
    </source>
</reference>
<protein>
    <recommendedName>
        <fullName evidence="2">CAAX prenyl protease 2/Lysostaphin resistance protein A-like domain-containing protein</fullName>
    </recommendedName>
</protein>
<keyword evidence="4" id="KW-1185">Reference proteome</keyword>
<evidence type="ECO:0000313" key="4">
    <source>
        <dbReference type="Proteomes" id="UP000239736"/>
    </source>
</evidence>
<dbReference type="Proteomes" id="UP000239736">
    <property type="component" value="Unassembled WGS sequence"/>
</dbReference>
<dbReference type="GO" id="GO:0080120">
    <property type="term" value="P:CAAX-box protein maturation"/>
    <property type="evidence" value="ECO:0007669"/>
    <property type="project" value="UniProtKB-ARBA"/>
</dbReference>
<evidence type="ECO:0000259" key="2">
    <source>
        <dbReference type="Pfam" id="PF02517"/>
    </source>
</evidence>
<dbReference type="Pfam" id="PF02517">
    <property type="entry name" value="Rce1-like"/>
    <property type="match status" value="1"/>
</dbReference>
<comment type="caution">
    <text evidence="3">The sequence shown here is derived from an EMBL/GenBank/DDBJ whole genome shotgun (WGS) entry which is preliminary data.</text>
</comment>
<feature type="transmembrane region" description="Helical" evidence="1">
    <location>
        <begin position="74"/>
        <end position="96"/>
    </location>
</feature>
<feature type="transmembrane region" description="Helical" evidence="1">
    <location>
        <begin position="28"/>
        <end position="54"/>
    </location>
</feature>
<evidence type="ECO:0000313" key="3">
    <source>
        <dbReference type="EMBL" id="PPB82411.1"/>
    </source>
</evidence>
<organism evidence="3 4">
    <name type="scientific">Albidovulum inexpectatum</name>
    <dbReference type="NCBI Taxonomy" id="196587"/>
    <lineage>
        <taxon>Bacteria</taxon>
        <taxon>Pseudomonadati</taxon>
        <taxon>Pseudomonadota</taxon>
        <taxon>Alphaproteobacteria</taxon>
        <taxon>Rhodobacterales</taxon>
        <taxon>Paracoccaceae</taxon>
        <taxon>Albidovulum</taxon>
    </lineage>
</organism>
<keyword evidence="1" id="KW-1133">Transmembrane helix</keyword>
<sequence length="301" mass="31912">MLIRPIPAWAAQEALSAPARDRAELWRLVAGVVVIAFCYVLPLLLLSLFLAARYGELIAWAILNRMARGDSPGAMLMLLYSFIGMALGPIAAVRLVHRRRAGTLFGPSARGLARNFLRVAVPVGALQLGMLPVALWGGELRPGLDVAQFLLFLPFALIGLLIQTGGEELVFRGYLQSQLAARFRAPLIWLGLPALLFGLGHHMPGAYGANASAITVWAILFGLLAGDLTARTGNLGAAMALHFVNNAVAMLVVGAGGQMDGLALFILPIDLSDPAAAGPALVVDLGLMVVSWLLARLCLRV</sequence>
<keyword evidence="1" id="KW-0472">Membrane</keyword>
<evidence type="ECO:0000256" key="1">
    <source>
        <dbReference type="SAM" id="Phobius"/>
    </source>
</evidence>
<feature type="transmembrane region" description="Helical" evidence="1">
    <location>
        <begin position="116"/>
        <end position="137"/>
    </location>
</feature>
<feature type="transmembrane region" description="Helical" evidence="1">
    <location>
        <begin position="207"/>
        <end position="226"/>
    </location>
</feature>
<gene>
    <name evidence="3" type="ORF">LV82_00341</name>
</gene>
<feature type="domain" description="CAAX prenyl protease 2/Lysostaphin resistance protein A-like" evidence="2">
    <location>
        <begin position="152"/>
        <end position="248"/>
    </location>
</feature>
<proteinExistence type="predicted"/>
<keyword evidence="1" id="KW-0812">Transmembrane</keyword>
<feature type="transmembrane region" description="Helical" evidence="1">
    <location>
        <begin position="275"/>
        <end position="295"/>
    </location>
</feature>